<gene>
    <name evidence="2" type="ORF">C5612_17865</name>
</gene>
<accession>A0A2S8HKF6</accession>
<evidence type="ECO:0000256" key="1">
    <source>
        <dbReference type="SAM" id="MobiDB-lite"/>
    </source>
</evidence>
<feature type="region of interest" description="Disordered" evidence="1">
    <location>
        <begin position="45"/>
        <end position="85"/>
    </location>
</feature>
<comment type="caution">
    <text evidence="2">The sequence shown here is derived from an EMBL/GenBank/DDBJ whole genome shotgun (WGS) entry which is preliminary data.</text>
</comment>
<reference evidence="2 3" key="1">
    <citation type="submission" date="2018-02" db="EMBL/GenBank/DDBJ databases">
        <title>Draft genome sequencing of Pseudomonas frederiksbergensis 11-D3.</title>
        <authorList>
            <person name="Zheng B.-X."/>
        </authorList>
    </citation>
    <scope>NUCLEOTIDE SEQUENCE [LARGE SCALE GENOMIC DNA]</scope>
    <source>
        <strain evidence="2 3">11-D3</strain>
    </source>
</reference>
<name>A0A2S8HKF6_9PSED</name>
<dbReference type="Proteomes" id="UP000239687">
    <property type="component" value="Unassembled WGS sequence"/>
</dbReference>
<protein>
    <submittedName>
        <fullName evidence="2">Uncharacterized protein</fullName>
    </submittedName>
</protein>
<dbReference type="AlphaFoldDB" id="A0A2S8HKF6"/>
<sequence length="85" mass="9668">MVHQRFWGCFAAQRGQAPSPQARSHIRSASFPDCIAAHKAFGQTAPRSIPTRGNTHARHHAQGQAASRRSHPRCTRLRRLLRHRR</sequence>
<dbReference type="EMBL" id="PUIN01000009">
    <property type="protein sequence ID" value="PQP03003.1"/>
    <property type="molecule type" value="Genomic_DNA"/>
</dbReference>
<evidence type="ECO:0000313" key="3">
    <source>
        <dbReference type="Proteomes" id="UP000239687"/>
    </source>
</evidence>
<evidence type="ECO:0000313" key="2">
    <source>
        <dbReference type="EMBL" id="PQP03003.1"/>
    </source>
</evidence>
<proteinExistence type="predicted"/>
<feature type="compositionally biased region" description="Basic residues" evidence="1">
    <location>
        <begin position="68"/>
        <end position="85"/>
    </location>
</feature>
<organism evidence="2 3">
    <name type="scientific">Pseudomonas frederiksbergensis</name>
    <dbReference type="NCBI Taxonomy" id="104087"/>
    <lineage>
        <taxon>Bacteria</taxon>
        <taxon>Pseudomonadati</taxon>
        <taxon>Pseudomonadota</taxon>
        <taxon>Gammaproteobacteria</taxon>
        <taxon>Pseudomonadales</taxon>
        <taxon>Pseudomonadaceae</taxon>
        <taxon>Pseudomonas</taxon>
    </lineage>
</organism>